<gene>
    <name evidence="1" type="ORF">JH395_09435</name>
</gene>
<reference evidence="1 2" key="1">
    <citation type="submission" date="2020-12" db="EMBL/GenBank/DDBJ databases">
        <title>Whole genome sequencing of Lactobacillus plantarum PC518.</title>
        <authorList>
            <person name="Guo Q."/>
        </authorList>
    </citation>
    <scope>NUCLEOTIDE SEQUENCE [LARGE SCALE GENOMIC DNA]</scope>
    <source>
        <strain evidence="1 2">PC518</strain>
    </source>
</reference>
<sequence>MELDAQMQSWLHGVRDLIPNTSVKSAMTAAEAQAYTKVLRKNTPRSDNDDSKYGHLQDNIAIQNSDVDGIVNGNALAGFGKKAYIARFLNDGTVKMAATHFVDDSRRESQEAAFKAGMAVYKAKTGGE</sequence>
<dbReference type="NCBIfam" id="TIGR01725">
    <property type="entry name" value="phge_HK97_gp10"/>
    <property type="match status" value="1"/>
</dbReference>
<proteinExistence type="predicted"/>
<organism evidence="1 2">
    <name type="scientific">Lactiplantibacillus plantarum</name>
    <name type="common">Lactobacillus plantarum</name>
    <dbReference type="NCBI Taxonomy" id="1590"/>
    <lineage>
        <taxon>Bacteria</taxon>
        <taxon>Bacillati</taxon>
        <taxon>Bacillota</taxon>
        <taxon>Bacilli</taxon>
        <taxon>Lactobacillales</taxon>
        <taxon>Lactobacillaceae</taxon>
        <taxon>Lactiplantibacillus</taxon>
    </lineage>
</organism>
<dbReference type="AlphaFoldDB" id="A0AAX1K5S8"/>
<dbReference type="InterPro" id="IPR010064">
    <property type="entry name" value="HK97-gp10_tail"/>
</dbReference>
<dbReference type="Pfam" id="PF04883">
    <property type="entry name" value="HK97-gp10_like"/>
    <property type="match status" value="1"/>
</dbReference>
<dbReference type="RefSeq" id="WP_198073117.1">
    <property type="nucleotide sequence ID" value="NZ_CP065802.1"/>
</dbReference>
<accession>A0AAX1K5S8</accession>
<dbReference type="EMBL" id="CP066817">
    <property type="protein sequence ID" value="QQM59973.1"/>
    <property type="molecule type" value="Genomic_DNA"/>
</dbReference>
<evidence type="ECO:0000313" key="1">
    <source>
        <dbReference type="EMBL" id="QQM59973.1"/>
    </source>
</evidence>
<dbReference type="Proteomes" id="UP000595466">
    <property type="component" value="Chromosome"/>
</dbReference>
<protein>
    <submittedName>
        <fullName evidence="1">HK97 gp10 family phage protein</fullName>
    </submittedName>
</protein>
<name>A0AAX1K5S8_LACPN</name>
<evidence type="ECO:0000313" key="2">
    <source>
        <dbReference type="Proteomes" id="UP000595466"/>
    </source>
</evidence>